<proteinExistence type="predicted"/>
<dbReference type="KEGG" id="lvi:G7068_12930"/>
<organism evidence="2 3">
    <name type="scientific">Leucobacter viscericola</name>
    <dbReference type="NCBI Taxonomy" id="2714935"/>
    <lineage>
        <taxon>Bacteria</taxon>
        <taxon>Bacillati</taxon>
        <taxon>Actinomycetota</taxon>
        <taxon>Actinomycetes</taxon>
        <taxon>Micrococcales</taxon>
        <taxon>Microbacteriaceae</taxon>
        <taxon>Leucobacter</taxon>
    </lineage>
</organism>
<dbReference type="RefSeq" id="WP_166292341.1">
    <property type="nucleotide sequence ID" value="NZ_CP049863.1"/>
</dbReference>
<feature type="compositionally biased region" description="Low complexity" evidence="1">
    <location>
        <begin position="35"/>
        <end position="53"/>
    </location>
</feature>
<name>A0A6G7XI02_9MICO</name>
<evidence type="ECO:0000256" key="1">
    <source>
        <dbReference type="SAM" id="MobiDB-lite"/>
    </source>
</evidence>
<evidence type="ECO:0000313" key="2">
    <source>
        <dbReference type="EMBL" id="QIK64001.1"/>
    </source>
</evidence>
<evidence type="ECO:0000313" key="3">
    <source>
        <dbReference type="Proteomes" id="UP000502677"/>
    </source>
</evidence>
<keyword evidence="3" id="KW-1185">Reference proteome</keyword>
<evidence type="ECO:0008006" key="4">
    <source>
        <dbReference type="Google" id="ProtNLM"/>
    </source>
</evidence>
<dbReference type="EMBL" id="CP049863">
    <property type="protein sequence ID" value="QIK64001.1"/>
    <property type="molecule type" value="Genomic_DNA"/>
</dbReference>
<sequence length="318" mass="33345">MNTALKLGGFVAVLAVILAGAFGIGNAVGPIGGTDMKTTTGHGTETGTQESTTASNLPAGLQVSEQGYTLELDDPILSSGATEVSFRVTGPDGKPVTRFETSHDKDLHFIAVRRDTSGFQHVHPTMSTDGTWSTSLNLTPGTWRFFADFVPQGGESSITLGIDAFVAGDYAPQPLPSQKRTTTVDGYTVALDGNLTPGETSELTLTVERNGKPITDIEPYLAAYGHLVALRVGDLGYLHVHPDGEPGDGVTNPGPHITFMTTAPTAGSYRLFLDFKHDGVVRTAEFTVHTSGGHTGDSHAGEMNSTDDAAPAAHEEGH</sequence>
<protein>
    <recommendedName>
        <fullName evidence="4">Secreted protein</fullName>
    </recommendedName>
</protein>
<gene>
    <name evidence="2" type="ORF">G7068_12930</name>
</gene>
<accession>A0A6G7XI02</accession>
<feature type="region of interest" description="Disordered" evidence="1">
    <location>
        <begin position="35"/>
        <end position="58"/>
    </location>
</feature>
<dbReference type="AlphaFoldDB" id="A0A6G7XI02"/>
<reference evidence="2 3" key="1">
    <citation type="submission" date="2020-03" db="EMBL/GenBank/DDBJ databases">
        <title>Leucobacter sp. nov., isolated from beetles.</title>
        <authorList>
            <person name="Hyun D.-W."/>
            <person name="Bae J.-W."/>
        </authorList>
    </citation>
    <scope>NUCLEOTIDE SEQUENCE [LARGE SCALE GENOMIC DNA]</scope>
    <source>
        <strain evidence="2 3">HDW9C</strain>
    </source>
</reference>
<feature type="region of interest" description="Disordered" evidence="1">
    <location>
        <begin position="290"/>
        <end position="318"/>
    </location>
</feature>
<dbReference type="Proteomes" id="UP000502677">
    <property type="component" value="Chromosome"/>
</dbReference>